<evidence type="ECO:0000313" key="3">
    <source>
        <dbReference type="Proteomes" id="UP000241462"/>
    </source>
</evidence>
<dbReference type="OrthoDB" id="3944408at2759"/>
<dbReference type="EMBL" id="KZ678465">
    <property type="protein sequence ID" value="PSR83133.1"/>
    <property type="molecule type" value="Genomic_DNA"/>
</dbReference>
<evidence type="ECO:0000256" key="1">
    <source>
        <dbReference type="SAM" id="MobiDB-lite"/>
    </source>
</evidence>
<feature type="compositionally biased region" description="Basic and acidic residues" evidence="1">
    <location>
        <begin position="83"/>
        <end position="100"/>
    </location>
</feature>
<sequence>MSSNNDHPMVRFLFAILQQECIKTVMKNVDWNLVAHNPILSQEISNGHAARMRYSRFRASLLNIEPQRRSNNPKNKATKSRKDKINKLKKEKRNSTKPDGDATPDDAAQDPMATPISTKNEAFVKQEPLQHHEPCHIDTNIAPAELQSLPIPTTESQMQFYKPYMSPPSDKHTDLFAPVYGLPLATSPVDNIVHHEPMFQYPAASTGHCAYEQNSWRPSPSYSPYTLAYEVETFNTPAPFSDHQHTALPEVFGMVPDPVQAVIHIPNIVKHEEMDTRLH</sequence>
<dbReference type="Proteomes" id="UP000241462">
    <property type="component" value="Unassembled WGS sequence"/>
</dbReference>
<dbReference type="InParanoid" id="A0A2T3A571"/>
<protein>
    <submittedName>
        <fullName evidence="2">Uncharacterized protein</fullName>
    </submittedName>
</protein>
<proteinExistence type="predicted"/>
<dbReference type="AlphaFoldDB" id="A0A2T3A571"/>
<organism evidence="2 3">
    <name type="scientific">Coniella lustricola</name>
    <dbReference type="NCBI Taxonomy" id="2025994"/>
    <lineage>
        <taxon>Eukaryota</taxon>
        <taxon>Fungi</taxon>
        <taxon>Dikarya</taxon>
        <taxon>Ascomycota</taxon>
        <taxon>Pezizomycotina</taxon>
        <taxon>Sordariomycetes</taxon>
        <taxon>Sordariomycetidae</taxon>
        <taxon>Diaporthales</taxon>
        <taxon>Schizoparmaceae</taxon>
        <taxon>Coniella</taxon>
    </lineage>
</organism>
<evidence type="ECO:0000313" key="2">
    <source>
        <dbReference type="EMBL" id="PSR83133.1"/>
    </source>
</evidence>
<dbReference type="STRING" id="2025994.A0A2T3A571"/>
<keyword evidence="3" id="KW-1185">Reference proteome</keyword>
<reference evidence="2 3" key="1">
    <citation type="journal article" date="2018" name="Mycol. Prog.">
        <title>Coniella lustricola, a new species from submerged detritus.</title>
        <authorList>
            <person name="Raudabaugh D.B."/>
            <person name="Iturriaga T."/>
            <person name="Carver A."/>
            <person name="Mondo S."/>
            <person name="Pangilinan J."/>
            <person name="Lipzen A."/>
            <person name="He G."/>
            <person name="Amirebrahimi M."/>
            <person name="Grigoriev I.V."/>
            <person name="Miller A.N."/>
        </authorList>
    </citation>
    <scope>NUCLEOTIDE SEQUENCE [LARGE SCALE GENOMIC DNA]</scope>
    <source>
        <strain evidence="2 3">B22-T-1</strain>
    </source>
</reference>
<name>A0A2T3A571_9PEZI</name>
<gene>
    <name evidence="2" type="ORF">BD289DRAFT_483497</name>
</gene>
<feature type="region of interest" description="Disordered" evidence="1">
    <location>
        <begin position="64"/>
        <end position="113"/>
    </location>
</feature>
<accession>A0A2T3A571</accession>